<keyword evidence="3 6" id="KW-0479">Metal-binding</keyword>
<dbReference type="InterPro" id="IPR036400">
    <property type="entry name" value="Cyt_B5-like_heme/steroid_sf"/>
</dbReference>
<evidence type="ECO:0000259" key="9">
    <source>
        <dbReference type="PROSITE" id="PS51349"/>
    </source>
</evidence>
<dbReference type="Pfam" id="PF00173">
    <property type="entry name" value="Cyt-b5"/>
    <property type="match status" value="1"/>
</dbReference>
<dbReference type="Gene3D" id="3.10.120.10">
    <property type="entry name" value="Cytochrome b5-like heme/steroid binding domain"/>
    <property type="match status" value="1"/>
</dbReference>
<dbReference type="InterPro" id="IPR018506">
    <property type="entry name" value="Cyt_B5_heme-BS"/>
</dbReference>
<dbReference type="PANTHER" id="PTHR10578">
    <property type="entry name" value="S -2-HYDROXY-ACID OXIDASE-RELATED"/>
    <property type="match status" value="1"/>
</dbReference>
<feature type="compositionally biased region" description="Acidic residues" evidence="7">
    <location>
        <begin position="286"/>
        <end position="298"/>
    </location>
</feature>
<proteinExistence type="inferred from homology"/>
<dbReference type="InterPro" id="IPR001199">
    <property type="entry name" value="Cyt_B5-like_heme/steroid-bd"/>
</dbReference>
<evidence type="ECO:0000256" key="4">
    <source>
        <dbReference type="ARBA" id="ARBA00023002"/>
    </source>
</evidence>
<dbReference type="Proteomes" id="UP001201262">
    <property type="component" value="Unassembled WGS sequence"/>
</dbReference>
<protein>
    <submittedName>
        <fullName evidence="10">Oxidoreductase</fullName>
    </submittedName>
</protein>
<evidence type="ECO:0000256" key="7">
    <source>
        <dbReference type="SAM" id="MobiDB-lite"/>
    </source>
</evidence>
<dbReference type="SUPFAM" id="SSF55856">
    <property type="entry name" value="Cytochrome b5-like heme/steroid binding domain"/>
    <property type="match status" value="1"/>
</dbReference>
<dbReference type="GO" id="GO:0020037">
    <property type="term" value="F:heme binding"/>
    <property type="evidence" value="ECO:0007669"/>
    <property type="project" value="UniProtKB-UniRule"/>
</dbReference>
<dbReference type="GO" id="GO:0016491">
    <property type="term" value="F:oxidoreductase activity"/>
    <property type="evidence" value="ECO:0007669"/>
    <property type="project" value="UniProtKB-KW"/>
</dbReference>
<evidence type="ECO:0000256" key="2">
    <source>
        <dbReference type="ARBA" id="ARBA00022617"/>
    </source>
</evidence>
<accession>A0AAD4Q1Q7</accession>
<comment type="cofactor">
    <cofactor evidence="1">
        <name>FMN</name>
        <dbReference type="ChEBI" id="CHEBI:58210"/>
    </cofactor>
</comment>
<dbReference type="Gene3D" id="3.20.20.70">
    <property type="entry name" value="Aldolase class I"/>
    <property type="match status" value="1"/>
</dbReference>
<feature type="domain" description="FMN hydroxy acid dehydrogenase" evidence="9">
    <location>
        <begin position="104"/>
        <end position="465"/>
    </location>
</feature>
<comment type="caution">
    <text evidence="10">The sequence shown here is derived from an EMBL/GenBank/DDBJ whole genome shotgun (WGS) entry which is preliminary data.</text>
</comment>
<dbReference type="InterPro" id="IPR013785">
    <property type="entry name" value="Aldolase_TIM"/>
</dbReference>
<feature type="region of interest" description="Disordered" evidence="7">
    <location>
        <begin position="278"/>
        <end position="302"/>
    </location>
</feature>
<dbReference type="GeneID" id="70244256"/>
<dbReference type="SMART" id="SM01117">
    <property type="entry name" value="Cyt-b5"/>
    <property type="match status" value="1"/>
</dbReference>
<evidence type="ECO:0000259" key="8">
    <source>
        <dbReference type="PROSITE" id="PS50255"/>
    </source>
</evidence>
<dbReference type="AlphaFoldDB" id="A0AAD4Q1Q7"/>
<evidence type="ECO:0000256" key="5">
    <source>
        <dbReference type="ARBA" id="ARBA00023004"/>
    </source>
</evidence>
<evidence type="ECO:0000313" key="10">
    <source>
        <dbReference type="EMBL" id="KAH8698969.1"/>
    </source>
</evidence>
<evidence type="ECO:0000256" key="1">
    <source>
        <dbReference type="ARBA" id="ARBA00001917"/>
    </source>
</evidence>
<keyword evidence="2 6" id="KW-0349">Heme</keyword>
<evidence type="ECO:0000256" key="3">
    <source>
        <dbReference type="ARBA" id="ARBA00022723"/>
    </source>
</evidence>
<dbReference type="InterPro" id="IPR000262">
    <property type="entry name" value="FMN-dep_DH"/>
</dbReference>
<dbReference type="PROSITE" id="PS00191">
    <property type="entry name" value="CYTOCHROME_B5_1"/>
    <property type="match status" value="1"/>
</dbReference>
<organism evidence="10 11">
    <name type="scientific">Talaromyces proteolyticus</name>
    <dbReference type="NCBI Taxonomy" id="1131652"/>
    <lineage>
        <taxon>Eukaryota</taxon>
        <taxon>Fungi</taxon>
        <taxon>Dikarya</taxon>
        <taxon>Ascomycota</taxon>
        <taxon>Pezizomycotina</taxon>
        <taxon>Eurotiomycetes</taxon>
        <taxon>Eurotiomycetidae</taxon>
        <taxon>Eurotiales</taxon>
        <taxon>Trichocomaceae</taxon>
        <taxon>Talaromyces</taxon>
        <taxon>Talaromyces sect. Bacilispori</taxon>
    </lineage>
</organism>
<dbReference type="InterPro" id="IPR037396">
    <property type="entry name" value="FMN_HAD"/>
</dbReference>
<dbReference type="PROSITE" id="PS51349">
    <property type="entry name" value="FMN_HYDROXY_ACID_DH_2"/>
    <property type="match status" value="1"/>
</dbReference>
<reference evidence="10" key="1">
    <citation type="submission" date="2021-12" db="EMBL/GenBank/DDBJ databases">
        <title>Convergent genome expansion in fungi linked to evolution of root-endophyte symbiosis.</title>
        <authorList>
            <consortium name="DOE Joint Genome Institute"/>
            <person name="Ke Y.-H."/>
            <person name="Bonito G."/>
            <person name="Liao H.-L."/>
            <person name="Looney B."/>
            <person name="Rojas-Flechas A."/>
            <person name="Nash J."/>
            <person name="Hameed K."/>
            <person name="Schadt C."/>
            <person name="Martin F."/>
            <person name="Crous P.W."/>
            <person name="Miettinen O."/>
            <person name="Magnuson J.K."/>
            <person name="Labbe J."/>
            <person name="Jacobson D."/>
            <person name="Doktycz M.J."/>
            <person name="Veneault-Fourrey C."/>
            <person name="Kuo A."/>
            <person name="Mondo S."/>
            <person name="Calhoun S."/>
            <person name="Riley R."/>
            <person name="Ohm R."/>
            <person name="LaButti K."/>
            <person name="Andreopoulos B."/>
            <person name="Pangilinan J."/>
            <person name="Nolan M."/>
            <person name="Tritt A."/>
            <person name="Clum A."/>
            <person name="Lipzen A."/>
            <person name="Daum C."/>
            <person name="Barry K."/>
            <person name="Grigoriev I.V."/>
            <person name="Vilgalys R."/>
        </authorList>
    </citation>
    <scope>NUCLEOTIDE SEQUENCE</scope>
    <source>
        <strain evidence="10">PMI_201</strain>
    </source>
</reference>
<keyword evidence="5 6" id="KW-0408">Iron</keyword>
<dbReference type="EMBL" id="JAJTJA010000005">
    <property type="protein sequence ID" value="KAH8698969.1"/>
    <property type="molecule type" value="Genomic_DNA"/>
</dbReference>
<dbReference type="PANTHER" id="PTHR10578:SF104">
    <property type="entry name" value="CYTOCHROME B2, MITOCHONDRIAL-RELATED"/>
    <property type="match status" value="1"/>
</dbReference>
<dbReference type="RefSeq" id="XP_046073433.1">
    <property type="nucleotide sequence ID" value="XM_046213969.1"/>
</dbReference>
<dbReference type="SUPFAM" id="SSF51395">
    <property type="entry name" value="FMN-linked oxidoreductases"/>
    <property type="match status" value="1"/>
</dbReference>
<dbReference type="PROSITE" id="PS50255">
    <property type="entry name" value="CYTOCHROME_B5_2"/>
    <property type="match status" value="1"/>
</dbReference>
<evidence type="ECO:0000256" key="6">
    <source>
        <dbReference type="RuleBase" id="RU362121"/>
    </source>
</evidence>
<keyword evidence="4" id="KW-0560">Oxidoreductase</keyword>
<dbReference type="PRINTS" id="PR00363">
    <property type="entry name" value="CYTOCHROMEB5"/>
</dbReference>
<evidence type="ECO:0000313" key="11">
    <source>
        <dbReference type="Proteomes" id="UP001201262"/>
    </source>
</evidence>
<feature type="domain" description="Cytochrome b5 heme-binding" evidence="8">
    <location>
        <begin position="1"/>
        <end position="76"/>
    </location>
</feature>
<sequence length="474" mass="52067">MVTRAEVNEHASKTSCWVIIKGVAYDLTSFLDVHPGGSRIILKYAGKDATEAFDPIHSADTLEKHLSPELNLGPVTESEGKEVAENKNPAPKPAMETQGTKKLASLKSIITIRDFELAASQILSARSFAFFKAGADDEYTAQWNRTSWQSIRFRPRVLKPIPEVTLTTTVLGNKFSSPLFICPAGGAKLAHPTGEVSLTKAAAKHNVLHWVCNNSGCTKQEISDARAGNTEQQKLYWQIYALSDLSTTEKEIRQAINLGYKGFALTVDAIRAGKRERDVRVGLQEEPNDEYDDDDGDDSFASGPTVKRSHVWTEFHWQSAIKWLRSITDLPIAIKGIQTWEDATLCMHYGVHPWLSNHAGRQLEGAPSAAETLIAIRTNCPMVFEECEVIVDGGITRGTDIVKALALGAKAVGLGRSFLYSLVFGERGVSKAIRILNHEIETTMALLGVTSIDQLNPSYRYPVHTSSFLSGVVN</sequence>
<comment type="similarity">
    <text evidence="6">Belongs to the cytochrome b5 family.</text>
</comment>
<dbReference type="GO" id="GO:0046872">
    <property type="term" value="F:metal ion binding"/>
    <property type="evidence" value="ECO:0007669"/>
    <property type="project" value="UniProtKB-UniRule"/>
</dbReference>
<gene>
    <name evidence="10" type="ORF">BGW36DRAFT_358477</name>
</gene>
<feature type="region of interest" description="Disordered" evidence="7">
    <location>
        <begin position="71"/>
        <end position="98"/>
    </location>
</feature>
<dbReference type="Pfam" id="PF01070">
    <property type="entry name" value="FMN_dh"/>
    <property type="match status" value="1"/>
</dbReference>
<dbReference type="FunFam" id="3.10.120.10:FF:000009">
    <property type="entry name" value="Cytochrome b2, mitochondrial, putative"/>
    <property type="match status" value="1"/>
</dbReference>
<keyword evidence="11" id="KW-1185">Reference proteome</keyword>
<name>A0AAD4Q1Q7_9EURO</name>